<keyword evidence="6" id="KW-1185">Reference proteome</keyword>
<feature type="domain" description="HTH bat-type" evidence="3">
    <location>
        <begin position="156"/>
        <end position="201"/>
    </location>
</feature>
<dbReference type="STRING" id="767519.SAMN05216559_0032"/>
<evidence type="ECO:0000313" key="6">
    <source>
        <dbReference type="Proteomes" id="UP000199062"/>
    </source>
</evidence>
<dbReference type="Pfam" id="PF04967">
    <property type="entry name" value="HTH_10"/>
    <property type="match status" value="1"/>
</dbReference>
<evidence type="ECO:0000259" key="3">
    <source>
        <dbReference type="Pfam" id="PF04967"/>
    </source>
</evidence>
<gene>
    <name evidence="5" type="ORF">SAMN05216559_0032</name>
</gene>
<evidence type="ECO:0000256" key="2">
    <source>
        <dbReference type="ARBA" id="ARBA00023163"/>
    </source>
</evidence>
<evidence type="ECO:0000313" key="5">
    <source>
        <dbReference type="EMBL" id="SFR85101.1"/>
    </source>
</evidence>
<dbReference type="PANTHER" id="PTHR34236">
    <property type="entry name" value="DIMETHYL SULFOXIDE REDUCTASE TRANSCRIPTIONAL ACTIVATOR"/>
    <property type="match status" value="1"/>
</dbReference>
<proteinExistence type="predicted"/>
<dbReference type="Proteomes" id="UP000199062">
    <property type="component" value="Unassembled WGS sequence"/>
</dbReference>
<dbReference type="OrthoDB" id="202021at2157"/>
<keyword evidence="2" id="KW-0804">Transcription</keyword>
<dbReference type="Gene3D" id="1.10.10.10">
    <property type="entry name" value="Winged helix-like DNA-binding domain superfamily/Winged helix DNA-binding domain"/>
    <property type="match status" value="1"/>
</dbReference>
<dbReference type="RefSeq" id="WP_089812725.1">
    <property type="nucleotide sequence ID" value="NZ_FOZK01000001.1"/>
</dbReference>
<sequence>MSLFAELELPPEAFALADTLAALPDAAIEVERVVAAEDILTPYFWVANVSAEAFEAAAGDDPSIRDVRRLDTFEEATLYRAEWTETIESAVAAFTRVGAVILDAVGQHDRWEVQLRFDDRDQLVEFQTYCADNDVDFRIKRLYEVASAHTGRQYGLTEKQHEALVAAWEAGFFESPAEATLSEIAADLDISQQALSQRMRKGYDGLIASTLVTEHPGDE</sequence>
<dbReference type="AlphaFoldDB" id="A0A1I6K1M1"/>
<dbReference type="InterPro" id="IPR007050">
    <property type="entry name" value="HTH_bacterioopsin"/>
</dbReference>
<evidence type="ECO:0000259" key="4">
    <source>
        <dbReference type="Pfam" id="PF15915"/>
    </source>
</evidence>
<name>A0A1I6K1M1_9EURY</name>
<evidence type="ECO:0000256" key="1">
    <source>
        <dbReference type="ARBA" id="ARBA00023015"/>
    </source>
</evidence>
<dbReference type="PANTHER" id="PTHR34236:SF1">
    <property type="entry name" value="DIMETHYL SULFOXIDE REDUCTASE TRANSCRIPTIONAL ACTIVATOR"/>
    <property type="match status" value="1"/>
</dbReference>
<dbReference type="InterPro" id="IPR031803">
    <property type="entry name" value="BAT_GAF/HTH-assoc"/>
</dbReference>
<feature type="domain" description="Bacterioopsin transcriptional activator GAF and HTH associated" evidence="4">
    <location>
        <begin position="6"/>
        <end position="139"/>
    </location>
</feature>
<dbReference type="EMBL" id="FOZK01000001">
    <property type="protein sequence ID" value="SFR85101.1"/>
    <property type="molecule type" value="Genomic_DNA"/>
</dbReference>
<accession>A0A1I6K1M1</accession>
<dbReference type="Pfam" id="PF15915">
    <property type="entry name" value="BAT"/>
    <property type="match status" value="1"/>
</dbReference>
<organism evidence="5 6">
    <name type="scientific">Halomicrobium zhouii</name>
    <dbReference type="NCBI Taxonomy" id="767519"/>
    <lineage>
        <taxon>Archaea</taxon>
        <taxon>Methanobacteriati</taxon>
        <taxon>Methanobacteriota</taxon>
        <taxon>Stenosarchaea group</taxon>
        <taxon>Halobacteria</taxon>
        <taxon>Halobacteriales</taxon>
        <taxon>Haloarculaceae</taxon>
        <taxon>Halomicrobium</taxon>
    </lineage>
</organism>
<protein>
    <submittedName>
        <fullName evidence="5">Predicted DNA binding protein, contains HTH domain</fullName>
    </submittedName>
</protein>
<keyword evidence="1" id="KW-0805">Transcription regulation</keyword>
<dbReference type="InterPro" id="IPR036388">
    <property type="entry name" value="WH-like_DNA-bd_sf"/>
</dbReference>
<reference evidence="5 6" key="1">
    <citation type="submission" date="2016-10" db="EMBL/GenBank/DDBJ databases">
        <authorList>
            <person name="de Groot N.N."/>
        </authorList>
    </citation>
    <scope>NUCLEOTIDE SEQUENCE [LARGE SCALE GENOMIC DNA]</scope>
    <source>
        <strain evidence="5 6">CGMCC 1.10457</strain>
    </source>
</reference>